<accession>A0A4Y2M007</accession>
<dbReference type="InterPro" id="IPR011527">
    <property type="entry name" value="ABC1_TM_dom"/>
</dbReference>
<dbReference type="PROSITE" id="PS50929">
    <property type="entry name" value="ABC_TM1F"/>
    <property type="match status" value="1"/>
</dbReference>
<evidence type="ECO:0000256" key="7">
    <source>
        <dbReference type="ARBA" id="ARBA00022741"/>
    </source>
</evidence>
<keyword evidence="9" id="KW-1278">Translocase</keyword>
<evidence type="ECO:0000256" key="2">
    <source>
        <dbReference type="ARBA" id="ARBA00007577"/>
    </source>
</evidence>
<dbReference type="InterPro" id="IPR003593">
    <property type="entry name" value="AAA+_ATPase"/>
</dbReference>
<evidence type="ECO:0000259" key="16">
    <source>
        <dbReference type="PROSITE" id="PS50929"/>
    </source>
</evidence>
<keyword evidence="7" id="KW-0547">Nucleotide-binding</keyword>
<dbReference type="GO" id="GO:0005886">
    <property type="term" value="C:plasma membrane"/>
    <property type="evidence" value="ECO:0007669"/>
    <property type="project" value="TreeGrafter"/>
</dbReference>
<evidence type="ECO:0000313" key="18">
    <source>
        <dbReference type="Proteomes" id="UP000499080"/>
    </source>
</evidence>
<evidence type="ECO:0000259" key="15">
    <source>
        <dbReference type="PROSITE" id="PS50893"/>
    </source>
</evidence>
<sequence>DLERVRQGIGDKLGILIQYASTFVSGFLVGFVKGWQLTLVILSVTPLLTLSSAILGKMTTFAATEEQKKYAIAGGIAEEALSSIRTVTMFNGQNREIKRYKSALADGLQIALRKSVIASLSLGFTFLVLYSSYGLAFWYGTELVLADKITPGDVFSILFAVMLGASSLGYAMPQLALVATAKGAATSIFDIIKAVPCIDPYSKDGTQPESFSTNIEFRNVHFSYPSRKSVEVLKEFTLLIKEGQTVALCGPSGSGKSTVVNLILRFYDPIKGNVTLGDNDLKTLNVKWLRSKMGIVSQEPILFSGSIAKNIEYGHEDVTFPDIVAAAKMANAHDFITKLPQGYDTSVGEKGVQLSGGQKQRIAIARALVRDPRILLLDEATSALDAESEALVQEALDKVLLMLCFSLLSFSKKSLDILNPMCSLYHFYHGL</sequence>
<dbReference type="GO" id="GO:0017085">
    <property type="term" value="P:response to insecticide"/>
    <property type="evidence" value="ECO:0007669"/>
    <property type="project" value="UniProtKB-ARBA"/>
</dbReference>
<evidence type="ECO:0000256" key="3">
    <source>
        <dbReference type="ARBA" id="ARBA00012191"/>
    </source>
</evidence>
<dbReference type="PANTHER" id="PTHR24222">
    <property type="entry name" value="ABC TRANSPORTER B FAMILY"/>
    <property type="match status" value="1"/>
</dbReference>
<evidence type="ECO:0000256" key="8">
    <source>
        <dbReference type="ARBA" id="ARBA00022840"/>
    </source>
</evidence>
<evidence type="ECO:0000256" key="9">
    <source>
        <dbReference type="ARBA" id="ARBA00022967"/>
    </source>
</evidence>
<comment type="catalytic activity">
    <reaction evidence="13">
        <text>ATP + H2O + xenobioticSide 1 = ADP + phosphate + xenobioticSide 2.</text>
        <dbReference type="EC" id="7.6.2.2"/>
    </reaction>
</comment>
<keyword evidence="10 14" id="KW-1133">Transmembrane helix</keyword>
<dbReference type="Pfam" id="PF00664">
    <property type="entry name" value="ABC_membrane"/>
    <property type="match status" value="1"/>
</dbReference>
<evidence type="ECO:0000256" key="5">
    <source>
        <dbReference type="ARBA" id="ARBA00022692"/>
    </source>
</evidence>
<evidence type="ECO:0000256" key="10">
    <source>
        <dbReference type="ARBA" id="ARBA00022989"/>
    </source>
</evidence>
<dbReference type="OrthoDB" id="6500128at2759"/>
<dbReference type="GO" id="GO:0016887">
    <property type="term" value="F:ATP hydrolysis activity"/>
    <property type="evidence" value="ECO:0007669"/>
    <property type="project" value="InterPro"/>
</dbReference>
<dbReference type="CDD" id="cd18577">
    <property type="entry name" value="ABC_6TM_Pgp_ABCB1_D1_like"/>
    <property type="match status" value="1"/>
</dbReference>
<evidence type="ECO:0000256" key="14">
    <source>
        <dbReference type="SAM" id="Phobius"/>
    </source>
</evidence>
<feature type="domain" description="ABC transmembrane type-1" evidence="16">
    <location>
        <begin position="1"/>
        <end position="180"/>
    </location>
</feature>
<feature type="transmembrane region" description="Helical" evidence="14">
    <location>
        <begin position="12"/>
        <end position="31"/>
    </location>
</feature>
<feature type="transmembrane region" description="Helical" evidence="14">
    <location>
        <begin position="37"/>
        <end position="55"/>
    </location>
</feature>
<feature type="domain" description="ABC transporter" evidence="15">
    <location>
        <begin position="215"/>
        <end position="431"/>
    </location>
</feature>
<dbReference type="GO" id="GO:0008559">
    <property type="term" value="F:ABC-type xenobiotic transporter activity"/>
    <property type="evidence" value="ECO:0007669"/>
    <property type="project" value="UniProtKB-EC"/>
</dbReference>
<dbReference type="EC" id="7.6.2.2" evidence="3"/>
<name>A0A4Y2M007_ARAVE</name>
<dbReference type="GO" id="GO:0097254">
    <property type="term" value="P:renal tubular secretion"/>
    <property type="evidence" value="ECO:0007669"/>
    <property type="project" value="UniProtKB-ARBA"/>
</dbReference>
<dbReference type="PROSITE" id="PS00211">
    <property type="entry name" value="ABC_TRANSPORTER_1"/>
    <property type="match status" value="1"/>
</dbReference>
<organism evidence="17 18">
    <name type="scientific">Araneus ventricosus</name>
    <name type="common">Orbweaver spider</name>
    <name type="synonym">Epeira ventricosa</name>
    <dbReference type="NCBI Taxonomy" id="182803"/>
    <lineage>
        <taxon>Eukaryota</taxon>
        <taxon>Metazoa</taxon>
        <taxon>Ecdysozoa</taxon>
        <taxon>Arthropoda</taxon>
        <taxon>Chelicerata</taxon>
        <taxon>Arachnida</taxon>
        <taxon>Araneae</taxon>
        <taxon>Araneomorphae</taxon>
        <taxon>Entelegynae</taxon>
        <taxon>Araneoidea</taxon>
        <taxon>Araneidae</taxon>
        <taxon>Araneus</taxon>
    </lineage>
</organism>
<dbReference type="Gene3D" id="1.20.1560.10">
    <property type="entry name" value="ABC transporter type 1, transmembrane domain"/>
    <property type="match status" value="1"/>
</dbReference>
<dbReference type="InterPro" id="IPR039421">
    <property type="entry name" value="Type_1_exporter"/>
</dbReference>
<dbReference type="InterPro" id="IPR017871">
    <property type="entry name" value="ABC_transporter-like_CS"/>
</dbReference>
<keyword evidence="18" id="KW-1185">Reference proteome</keyword>
<comment type="similarity">
    <text evidence="2">Belongs to the ABC transporter superfamily. ABCB family. Multidrug resistance exporter (TC 3.A.1.201) subfamily.</text>
</comment>
<keyword evidence="5 14" id="KW-0812">Transmembrane</keyword>
<dbReference type="FunFam" id="3.40.50.300:FF:000479">
    <property type="entry name" value="Multidrug resistance protein 1A"/>
    <property type="match status" value="1"/>
</dbReference>
<reference evidence="17 18" key="1">
    <citation type="journal article" date="2019" name="Sci. Rep.">
        <title>Orb-weaving spider Araneus ventricosus genome elucidates the spidroin gene catalogue.</title>
        <authorList>
            <person name="Kono N."/>
            <person name="Nakamura H."/>
            <person name="Ohtoshi R."/>
            <person name="Moran D.A.P."/>
            <person name="Shinohara A."/>
            <person name="Yoshida Y."/>
            <person name="Fujiwara M."/>
            <person name="Mori M."/>
            <person name="Tomita M."/>
            <person name="Arakawa K."/>
        </authorList>
    </citation>
    <scope>NUCLEOTIDE SEQUENCE [LARGE SCALE GENOMIC DNA]</scope>
</reference>
<feature type="transmembrane region" description="Helical" evidence="14">
    <location>
        <begin position="154"/>
        <end position="172"/>
    </location>
</feature>
<dbReference type="Gene3D" id="3.40.50.300">
    <property type="entry name" value="P-loop containing nucleotide triphosphate hydrolases"/>
    <property type="match status" value="1"/>
</dbReference>
<keyword evidence="12" id="KW-0325">Glycoprotein</keyword>
<dbReference type="InterPro" id="IPR036640">
    <property type="entry name" value="ABC1_TM_sf"/>
</dbReference>
<evidence type="ECO:0000256" key="11">
    <source>
        <dbReference type="ARBA" id="ARBA00023136"/>
    </source>
</evidence>
<dbReference type="SMART" id="SM00382">
    <property type="entry name" value="AAA"/>
    <property type="match status" value="1"/>
</dbReference>
<dbReference type="SUPFAM" id="SSF52540">
    <property type="entry name" value="P-loop containing nucleoside triphosphate hydrolases"/>
    <property type="match status" value="1"/>
</dbReference>
<evidence type="ECO:0000313" key="17">
    <source>
        <dbReference type="EMBL" id="GBN19924.1"/>
    </source>
</evidence>
<dbReference type="InterPro" id="IPR027417">
    <property type="entry name" value="P-loop_NTPase"/>
</dbReference>
<dbReference type="Proteomes" id="UP000499080">
    <property type="component" value="Unassembled WGS sequence"/>
</dbReference>
<keyword evidence="4" id="KW-0813">Transport</keyword>
<evidence type="ECO:0000256" key="6">
    <source>
        <dbReference type="ARBA" id="ARBA00022737"/>
    </source>
</evidence>
<keyword evidence="8" id="KW-0067">ATP-binding</keyword>
<dbReference type="PANTHER" id="PTHR24222:SF76">
    <property type="entry name" value="MYCOBACTIN IMPORT ATP-BINDING_PERMEASE PROTEIN IRTB"/>
    <property type="match status" value="1"/>
</dbReference>
<dbReference type="SUPFAM" id="SSF90123">
    <property type="entry name" value="ABC transporter transmembrane region"/>
    <property type="match status" value="1"/>
</dbReference>
<dbReference type="GO" id="GO:0005524">
    <property type="term" value="F:ATP binding"/>
    <property type="evidence" value="ECO:0007669"/>
    <property type="project" value="UniProtKB-KW"/>
</dbReference>
<comment type="caution">
    <text evidence="17">The sequence shown here is derived from an EMBL/GenBank/DDBJ whole genome shotgun (WGS) entry which is preliminary data.</text>
</comment>
<comment type="subcellular location">
    <subcellularLocation>
        <location evidence="1">Membrane</location>
        <topology evidence="1">Multi-pass membrane protein</topology>
    </subcellularLocation>
</comment>
<gene>
    <name evidence="17" type="primary">Abcb1b_1</name>
    <name evidence="17" type="ORF">AVEN_132401_1</name>
</gene>
<dbReference type="AlphaFoldDB" id="A0A4Y2M007"/>
<dbReference type="InterPro" id="IPR003439">
    <property type="entry name" value="ABC_transporter-like_ATP-bd"/>
</dbReference>
<feature type="non-terminal residue" evidence="17">
    <location>
        <position position="1"/>
    </location>
</feature>
<dbReference type="EMBL" id="BGPR01006543">
    <property type="protein sequence ID" value="GBN19924.1"/>
    <property type="molecule type" value="Genomic_DNA"/>
</dbReference>
<evidence type="ECO:0000256" key="4">
    <source>
        <dbReference type="ARBA" id="ARBA00022448"/>
    </source>
</evidence>
<keyword evidence="11 14" id="KW-0472">Membrane</keyword>
<evidence type="ECO:0000256" key="1">
    <source>
        <dbReference type="ARBA" id="ARBA00004141"/>
    </source>
</evidence>
<evidence type="ECO:0000256" key="12">
    <source>
        <dbReference type="ARBA" id="ARBA00023180"/>
    </source>
</evidence>
<proteinExistence type="inferred from homology"/>
<dbReference type="Pfam" id="PF00005">
    <property type="entry name" value="ABC_tran"/>
    <property type="match status" value="1"/>
</dbReference>
<evidence type="ECO:0000256" key="13">
    <source>
        <dbReference type="ARBA" id="ARBA00034018"/>
    </source>
</evidence>
<keyword evidence="6" id="KW-0677">Repeat</keyword>
<protein>
    <recommendedName>
        <fullName evidence="3">ABC-type xenobiotic transporter</fullName>
        <ecNumber evidence="3">7.6.2.2</ecNumber>
    </recommendedName>
</protein>
<feature type="transmembrane region" description="Helical" evidence="14">
    <location>
        <begin position="116"/>
        <end position="139"/>
    </location>
</feature>
<dbReference type="PROSITE" id="PS50893">
    <property type="entry name" value="ABC_TRANSPORTER_2"/>
    <property type="match status" value="1"/>
</dbReference>